<dbReference type="CDD" id="cd09000">
    <property type="entry name" value="GH43_SXA-like"/>
    <property type="match status" value="1"/>
</dbReference>
<feature type="site" description="Important for catalytic activity, responsible for pKa modulation of the active site Glu and correct orientation of both the proton donor and substrate" evidence="5">
    <location>
        <position position="129"/>
    </location>
</feature>
<evidence type="ECO:0000256" key="1">
    <source>
        <dbReference type="ARBA" id="ARBA00009865"/>
    </source>
</evidence>
<feature type="active site" description="Proton acceptor" evidence="4">
    <location>
        <position position="16"/>
    </location>
</feature>
<dbReference type="InterPro" id="IPR006710">
    <property type="entry name" value="Glyco_hydro_43"/>
</dbReference>
<name>A0A6H2GUA9_9BACL</name>
<evidence type="ECO:0000313" key="10">
    <source>
        <dbReference type="Proteomes" id="UP000502136"/>
    </source>
</evidence>
<dbReference type="InterPro" id="IPR051795">
    <property type="entry name" value="Glycosyl_Hydrlase_43"/>
</dbReference>
<dbReference type="GO" id="GO:0005975">
    <property type="term" value="P:carbohydrate metabolic process"/>
    <property type="evidence" value="ECO:0007669"/>
    <property type="project" value="InterPro"/>
</dbReference>
<dbReference type="RefSeq" id="WP_168906642.1">
    <property type="nucleotide sequence ID" value="NZ_CP051428.1"/>
</dbReference>
<dbReference type="Pfam" id="PF17851">
    <property type="entry name" value="GH43_C2"/>
    <property type="match status" value="2"/>
</dbReference>
<reference evidence="9 10" key="1">
    <citation type="submission" date="2020-04" db="EMBL/GenBank/DDBJ databases">
        <title>Novel Paenibacillus strain UniB2 isolated from commercial digestive syrup.</title>
        <authorList>
            <person name="Thorat V."/>
            <person name="Kirdat K."/>
            <person name="Tiwarekar B."/>
            <person name="Yadav A."/>
        </authorList>
    </citation>
    <scope>NUCLEOTIDE SEQUENCE [LARGE SCALE GENOMIC DNA]</scope>
    <source>
        <strain evidence="9 10">UniB2</strain>
    </source>
</reference>
<feature type="active site" description="Proton donor" evidence="4">
    <location>
        <position position="188"/>
    </location>
</feature>
<dbReference type="KEGG" id="palr:HGI30_05040"/>
<keyword evidence="3 6" id="KW-0326">Glycosidase</keyword>
<dbReference type="GO" id="GO:0004553">
    <property type="term" value="F:hydrolase activity, hydrolyzing O-glycosyl compounds"/>
    <property type="evidence" value="ECO:0007669"/>
    <property type="project" value="InterPro"/>
</dbReference>
<dbReference type="SUPFAM" id="SSF49899">
    <property type="entry name" value="Concanavalin A-like lectins/glucanases"/>
    <property type="match status" value="2"/>
</dbReference>
<dbReference type="PANTHER" id="PTHR42812">
    <property type="entry name" value="BETA-XYLOSIDASE"/>
    <property type="match status" value="1"/>
</dbReference>
<feature type="domain" description="Beta-xylosidase C-terminal Concanavalin A-like" evidence="8">
    <location>
        <begin position="326"/>
        <end position="474"/>
    </location>
</feature>
<evidence type="ECO:0000256" key="6">
    <source>
        <dbReference type="RuleBase" id="RU361187"/>
    </source>
</evidence>
<gene>
    <name evidence="9" type="ORF">HGI30_05040</name>
</gene>
<dbReference type="Gene3D" id="2.115.10.20">
    <property type="entry name" value="Glycosyl hydrolase domain, family 43"/>
    <property type="match status" value="1"/>
</dbReference>
<evidence type="ECO:0000259" key="8">
    <source>
        <dbReference type="Pfam" id="PF17851"/>
    </source>
</evidence>
<organism evidence="9 10">
    <name type="scientific">Paenibacillus albicereus</name>
    <dbReference type="NCBI Taxonomy" id="2726185"/>
    <lineage>
        <taxon>Bacteria</taxon>
        <taxon>Bacillati</taxon>
        <taxon>Bacillota</taxon>
        <taxon>Bacilli</taxon>
        <taxon>Bacillales</taxon>
        <taxon>Paenibacillaceae</taxon>
        <taxon>Paenibacillus</taxon>
    </lineage>
</organism>
<feature type="domain" description="Beta-xylosidase C-terminal Concanavalin A-like" evidence="8">
    <location>
        <begin position="514"/>
        <end position="572"/>
    </location>
</feature>
<evidence type="ECO:0000256" key="5">
    <source>
        <dbReference type="PIRSR" id="PIRSR606710-2"/>
    </source>
</evidence>
<protein>
    <submittedName>
        <fullName evidence="9">Glycoside hydrolase family 43 protein</fullName>
    </submittedName>
</protein>
<feature type="compositionally biased region" description="Basic and acidic residues" evidence="7">
    <location>
        <begin position="490"/>
        <end position="506"/>
    </location>
</feature>
<dbReference type="Proteomes" id="UP000502136">
    <property type="component" value="Chromosome"/>
</dbReference>
<feature type="region of interest" description="Disordered" evidence="7">
    <location>
        <begin position="477"/>
        <end position="517"/>
    </location>
</feature>
<comment type="similarity">
    <text evidence="1 6">Belongs to the glycosyl hydrolase 43 family.</text>
</comment>
<dbReference type="Pfam" id="PF04616">
    <property type="entry name" value="Glyco_hydro_43"/>
    <property type="match status" value="1"/>
</dbReference>
<dbReference type="Gene3D" id="2.60.120.200">
    <property type="match status" value="1"/>
</dbReference>
<evidence type="ECO:0000313" key="9">
    <source>
        <dbReference type="EMBL" id="QJC50987.1"/>
    </source>
</evidence>
<sequence>MTTTIRNPVLRGFHPDPSILRVGDDYYLAVSTFEWHPGVRLFHSRDLVRWRLLGSALGEKRLLDLTGVPDSGGVWAPCLSYADGVYYLAFTNVRSLAGAFKDTPNYVVTAPHPSGPWSDPVYLNSSGFDPSLFHDEDGRTWLLNMVWDHRSGRNPFHGILLQEYSPRERRLLGEPQIIFRGTELGCTEGPHLYRKDGWYYLVIAEGGTGYAHAVTVARSRTIEGPYEPDSAGPALTSAGSPRAALQKAGHGCLVETQGGEWYLAHLCARPLRPGAECPLGRETALQRIAWADGWPRVEGGPEPSASVAGPALEPHPWPEPELPELDGFDAGKLHAGYSTLREPADASWLSLSERPGWLRLRGRESLQSHHRTSLVARRLTELEAQAETWLEFSPRHFQQLAGLVLYYNSKNHYYLRVSRDEERGLGVNVLAVADGRYRELLEQDVPIPEEGPVGLRADIRGGQVQFQIRLPEEGADDGAAWAAGDGELGEAGKRPARKTPDGESGKPGDGPGREAAWTPVGEALPLAQLSDERATREEGGFFTDWGFTGTFVGVCVQDLSGAGRTADFASLRLSVRDATA</sequence>
<evidence type="ECO:0000256" key="7">
    <source>
        <dbReference type="SAM" id="MobiDB-lite"/>
    </source>
</evidence>
<dbReference type="SUPFAM" id="SSF75005">
    <property type="entry name" value="Arabinanase/levansucrase/invertase"/>
    <property type="match status" value="1"/>
</dbReference>
<accession>A0A6H2GUA9</accession>
<keyword evidence="2 6" id="KW-0378">Hydrolase</keyword>
<evidence type="ECO:0000256" key="2">
    <source>
        <dbReference type="ARBA" id="ARBA00022801"/>
    </source>
</evidence>
<evidence type="ECO:0000256" key="3">
    <source>
        <dbReference type="ARBA" id="ARBA00023295"/>
    </source>
</evidence>
<evidence type="ECO:0000256" key="4">
    <source>
        <dbReference type="PIRSR" id="PIRSR606710-1"/>
    </source>
</evidence>
<dbReference type="InterPro" id="IPR013320">
    <property type="entry name" value="ConA-like_dom_sf"/>
</dbReference>
<dbReference type="InterPro" id="IPR023296">
    <property type="entry name" value="Glyco_hydro_beta-prop_sf"/>
</dbReference>
<dbReference type="AlphaFoldDB" id="A0A6H2GUA9"/>
<dbReference type="InterPro" id="IPR041542">
    <property type="entry name" value="GH43_C2"/>
</dbReference>
<dbReference type="PANTHER" id="PTHR42812:SF12">
    <property type="entry name" value="BETA-XYLOSIDASE-RELATED"/>
    <property type="match status" value="1"/>
</dbReference>
<proteinExistence type="inferred from homology"/>
<dbReference type="EMBL" id="CP051428">
    <property type="protein sequence ID" value="QJC50987.1"/>
    <property type="molecule type" value="Genomic_DNA"/>
</dbReference>
<keyword evidence="10" id="KW-1185">Reference proteome</keyword>